<name>I2GG61_9BACT</name>
<feature type="compositionally biased region" description="Basic and acidic residues" evidence="1">
    <location>
        <begin position="27"/>
        <end position="37"/>
    </location>
</feature>
<keyword evidence="3" id="KW-1185">Reference proteome</keyword>
<protein>
    <recommendedName>
        <fullName evidence="4">Transposase</fullName>
    </recommendedName>
</protein>
<organism evidence="2 3">
    <name type="scientific">Fibrisoma limi BUZ 3</name>
    <dbReference type="NCBI Taxonomy" id="1185876"/>
    <lineage>
        <taxon>Bacteria</taxon>
        <taxon>Pseudomonadati</taxon>
        <taxon>Bacteroidota</taxon>
        <taxon>Cytophagia</taxon>
        <taxon>Cytophagales</taxon>
        <taxon>Spirosomataceae</taxon>
        <taxon>Fibrisoma</taxon>
    </lineage>
</organism>
<evidence type="ECO:0000313" key="2">
    <source>
        <dbReference type="EMBL" id="CCH52886.1"/>
    </source>
</evidence>
<evidence type="ECO:0000256" key="1">
    <source>
        <dbReference type="SAM" id="MobiDB-lite"/>
    </source>
</evidence>
<dbReference type="AlphaFoldDB" id="I2GG61"/>
<reference evidence="2 3" key="1">
    <citation type="journal article" date="2012" name="J. Bacteriol.">
        <title>Genome Sequence of the Filamentous Bacterium Fibrisoma limi BUZ 3T.</title>
        <authorList>
            <person name="Filippini M."/>
            <person name="Qi W."/>
            <person name="Jaenicke S."/>
            <person name="Goesmann A."/>
            <person name="Smits T.H."/>
            <person name="Bagheri H.C."/>
        </authorList>
    </citation>
    <scope>NUCLEOTIDE SEQUENCE [LARGE SCALE GENOMIC DNA]</scope>
    <source>
        <strain evidence="3">BUZ 3T</strain>
    </source>
</reference>
<dbReference type="Proteomes" id="UP000009309">
    <property type="component" value="Unassembled WGS sequence"/>
</dbReference>
<feature type="region of interest" description="Disordered" evidence="1">
    <location>
        <begin position="26"/>
        <end position="47"/>
    </location>
</feature>
<evidence type="ECO:0008006" key="4">
    <source>
        <dbReference type="Google" id="ProtNLM"/>
    </source>
</evidence>
<dbReference type="EMBL" id="CAIT01000006">
    <property type="protein sequence ID" value="CCH52886.1"/>
    <property type="molecule type" value="Genomic_DNA"/>
</dbReference>
<proteinExistence type="predicted"/>
<sequence>MQYAGFVNGRGKLAGNSLRSECYIPRKRSEQELDKSKGRSVSGQTGA</sequence>
<dbReference type="STRING" id="1185876.BN8_01925"/>
<comment type="caution">
    <text evidence="2">The sequence shown here is derived from an EMBL/GenBank/DDBJ whole genome shotgun (WGS) entry which is preliminary data.</text>
</comment>
<gene>
    <name evidence="2" type="ORF">BN8_01925</name>
</gene>
<accession>I2GG61</accession>
<evidence type="ECO:0000313" key="3">
    <source>
        <dbReference type="Proteomes" id="UP000009309"/>
    </source>
</evidence>